<dbReference type="RefSeq" id="WP_120711981.1">
    <property type="nucleotide sequence ID" value="NZ_CANMKH010000002.1"/>
</dbReference>
<dbReference type="PROSITE" id="PS01124">
    <property type="entry name" value="HTH_ARAC_FAMILY_2"/>
    <property type="match status" value="1"/>
</dbReference>
<protein>
    <submittedName>
        <fullName evidence="5">AraC family transcriptional regulator</fullName>
    </submittedName>
</protein>
<evidence type="ECO:0000256" key="1">
    <source>
        <dbReference type="ARBA" id="ARBA00023015"/>
    </source>
</evidence>
<dbReference type="Pfam" id="PF12833">
    <property type="entry name" value="HTH_18"/>
    <property type="match status" value="1"/>
</dbReference>
<dbReference type="InterPro" id="IPR020449">
    <property type="entry name" value="Tscrpt_reg_AraC-type_HTH"/>
</dbReference>
<evidence type="ECO:0000256" key="3">
    <source>
        <dbReference type="ARBA" id="ARBA00023163"/>
    </source>
</evidence>
<dbReference type="InterPro" id="IPR018060">
    <property type="entry name" value="HTH_AraC"/>
</dbReference>
<keyword evidence="1" id="KW-0805">Transcription regulation</keyword>
<dbReference type="InterPro" id="IPR009057">
    <property type="entry name" value="Homeodomain-like_sf"/>
</dbReference>
<dbReference type="AlphaFoldDB" id="A0A3B0CD63"/>
<evidence type="ECO:0000313" key="5">
    <source>
        <dbReference type="EMBL" id="RKN81827.1"/>
    </source>
</evidence>
<accession>A0A3B0CD63</accession>
<evidence type="ECO:0000256" key="2">
    <source>
        <dbReference type="ARBA" id="ARBA00023125"/>
    </source>
</evidence>
<proteinExistence type="predicted"/>
<sequence length="287" mass="33798">MQKTLQSLKLTLLNIGYAQLDTSWDYDNVISPFSRLYLITKGTAKIYHSYQEFDFKAGYLYLVPSFTYSRYHCDTYHEQYYISFLEEVGNGLSVYNLKHFIYESKATEMDIHYFKRLLELNPDRSLKDDNPKVYDNRESLSRFEKMNENLSTPAFIETQALLLLLFSRFIRNANRTRINAKNNFNDVLSYIGEHLHEDLGVADLAAFCHLSADHFSRVFQQKYGIRPSRYLQTKRVERAETLLLTTKNSIKEIAEKTGWGNTPYFTRIFKKTTGKTPAEFRRERSLI</sequence>
<dbReference type="OrthoDB" id="1007602at2"/>
<keyword evidence="2" id="KW-0238">DNA-binding</keyword>
<dbReference type="GO" id="GO:0003700">
    <property type="term" value="F:DNA-binding transcription factor activity"/>
    <property type="evidence" value="ECO:0007669"/>
    <property type="project" value="InterPro"/>
</dbReference>
<feature type="domain" description="HTH araC/xylS-type" evidence="4">
    <location>
        <begin position="185"/>
        <end position="283"/>
    </location>
</feature>
<reference evidence="5 6" key="1">
    <citation type="submission" date="2018-10" db="EMBL/GenBank/DDBJ databases">
        <title>Ulvibacterium marinum gen. nov., sp. nov., a novel marine bacterium of the family Flavobacteriaceae, isolated from a culture of the green alga Ulva prolifera.</title>
        <authorList>
            <person name="Zhang Z."/>
        </authorList>
    </citation>
    <scope>NUCLEOTIDE SEQUENCE [LARGE SCALE GENOMIC DNA]</scope>
    <source>
        <strain evidence="5 6">CCMM003</strain>
    </source>
</reference>
<name>A0A3B0CD63_9FLAO</name>
<comment type="caution">
    <text evidence="5">The sequence shown here is derived from an EMBL/GenBank/DDBJ whole genome shotgun (WGS) entry which is preliminary data.</text>
</comment>
<dbReference type="PANTHER" id="PTHR43280">
    <property type="entry name" value="ARAC-FAMILY TRANSCRIPTIONAL REGULATOR"/>
    <property type="match status" value="1"/>
</dbReference>
<dbReference type="SMART" id="SM00342">
    <property type="entry name" value="HTH_ARAC"/>
    <property type="match status" value="1"/>
</dbReference>
<dbReference type="PANTHER" id="PTHR43280:SF28">
    <property type="entry name" value="HTH-TYPE TRANSCRIPTIONAL ACTIVATOR RHAS"/>
    <property type="match status" value="1"/>
</dbReference>
<dbReference type="GO" id="GO:0043565">
    <property type="term" value="F:sequence-specific DNA binding"/>
    <property type="evidence" value="ECO:0007669"/>
    <property type="project" value="InterPro"/>
</dbReference>
<dbReference type="Gene3D" id="1.10.10.60">
    <property type="entry name" value="Homeodomain-like"/>
    <property type="match status" value="2"/>
</dbReference>
<dbReference type="SUPFAM" id="SSF46689">
    <property type="entry name" value="Homeodomain-like"/>
    <property type="match status" value="2"/>
</dbReference>
<dbReference type="PRINTS" id="PR00032">
    <property type="entry name" value="HTHARAC"/>
</dbReference>
<keyword evidence="3" id="KW-0804">Transcription</keyword>
<dbReference type="EMBL" id="RBCJ01000002">
    <property type="protein sequence ID" value="RKN81827.1"/>
    <property type="molecule type" value="Genomic_DNA"/>
</dbReference>
<evidence type="ECO:0000313" key="6">
    <source>
        <dbReference type="Proteomes" id="UP000276603"/>
    </source>
</evidence>
<evidence type="ECO:0000259" key="4">
    <source>
        <dbReference type="PROSITE" id="PS01124"/>
    </source>
</evidence>
<keyword evidence="6" id="KW-1185">Reference proteome</keyword>
<gene>
    <name evidence="5" type="ORF">D7Z94_07975</name>
</gene>
<organism evidence="5 6">
    <name type="scientific">Ulvibacterium marinum</name>
    <dbReference type="NCBI Taxonomy" id="2419782"/>
    <lineage>
        <taxon>Bacteria</taxon>
        <taxon>Pseudomonadati</taxon>
        <taxon>Bacteroidota</taxon>
        <taxon>Flavobacteriia</taxon>
        <taxon>Flavobacteriales</taxon>
        <taxon>Flavobacteriaceae</taxon>
        <taxon>Ulvibacterium</taxon>
    </lineage>
</organism>
<dbReference type="Proteomes" id="UP000276603">
    <property type="component" value="Unassembled WGS sequence"/>
</dbReference>